<name>A0AA38JG68_9AGAR</name>
<reference evidence="2" key="2">
    <citation type="journal article" date="2023" name="Proc. Natl. Acad. Sci. U.S.A.">
        <title>A global phylogenomic analysis of the shiitake genus Lentinula.</title>
        <authorList>
            <person name="Sierra-Patev S."/>
            <person name="Min B."/>
            <person name="Naranjo-Ortiz M."/>
            <person name="Looney B."/>
            <person name="Konkel Z."/>
            <person name="Slot J.C."/>
            <person name="Sakamoto Y."/>
            <person name="Steenwyk J.L."/>
            <person name="Rokas A."/>
            <person name="Carro J."/>
            <person name="Camarero S."/>
            <person name="Ferreira P."/>
            <person name="Molpeceres G."/>
            <person name="Ruiz-Duenas F.J."/>
            <person name="Serrano A."/>
            <person name="Henrissat B."/>
            <person name="Drula E."/>
            <person name="Hughes K.W."/>
            <person name="Mata J.L."/>
            <person name="Ishikawa N.K."/>
            <person name="Vargas-Isla R."/>
            <person name="Ushijima S."/>
            <person name="Smith C.A."/>
            <person name="Donoghue J."/>
            <person name="Ahrendt S."/>
            <person name="Andreopoulos W."/>
            <person name="He G."/>
            <person name="LaButti K."/>
            <person name="Lipzen A."/>
            <person name="Ng V."/>
            <person name="Riley R."/>
            <person name="Sandor L."/>
            <person name="Barry K."/>
            <person name="Martinez A.T."/>
            <person name="Xiao Y."/>
            <person name="Gibbons J.G."/>
            <person name="Terashima K."/>
            <person name="Grigoriev I.V."/>
            <person name="Hibbett D."/>
        </authorList>
    </citation>
    <scope>NUCLEOTIDE SEQUENCE</scope>
    <source>
        <strain evidence="2">ET3784</strain>
    </source>
</reference>
<dbReference type="InterPro" id="IPR011333">
    <property type="entry name" value="SKP1/BTB/POZ_sf"/>
</dbReference>
<dbReference type="InterPro" id="IPR000210">
    <property type="entry name" value="BTB/POZ_dom"/>
</dbReference>
<reference evidence="2" key="1">
    <citation type="submission" date="2022-08" db="EMBL/GenBank/DDBJ databases">
        <authorList>
            <consortium name="DOE Joint Genome Institute"/>
            <person name="Min B."/>
            <person name="Sierra-Patev S."/>
            <person name="Naranjo-Ortiz M."/>
            <person name="Looney B."/>
            <person name="Konkel Z."/>
            <person name="Slot J.C."/>
            <person name="Sakamoto Y."/>
            <person name="Steenwyk J.L."/>
            <person name="Rokas A."/>
            <person name="Carro J."/>
            <person name="Camarero S."/>
            <person name="Ferreira P."/>
            <person name="Molpeceres G."/>
            <person name="Ruiz-duenas F.J."/>
            <person name="Serrano A."/>
            <person name="Henrissat B."/>
            <person name="Drula E."/>
            <person name="Hughes K.W."/>
            <person name="Mata J.L."/>
            <person name="Ishikawa N.K."/>
            <person name="Vargas-Isla R."/>
            <person name="Ushijima S."/>
            <person name="Smith C.A."/>
            <person name="Ahrendt S."/>
            <person name="Andreopoulos W."/>
            <person name="He G."/>
            <person name="LaButti K."/>
            <person name="Lipzen A."/>
            <person name="Ng V."/>
            <person name="Riley R."/>
            <person name="Sandor L."/>
            <person name="Barry K."/>
            <person name="Martinez A.T."/>
            <person name="Xiao Y."/>
            <person name="Gibbons J.G."/>
            <person name="Terashima K."/>
            <person name="Hibbett D.S."/>
            <person name="Grigoriev I.V."/>
        </authorList>
    </citation>
    <scope>NUCLEOTIDE SEQUENCE</scope>
    <source>
        <strain evidence="2">ET3784</strain>
    </source>
</reference>
<comment type="caution">
    <text evidence="2">The sequence shown here is derived from an EMBL/GenBank/DDBJ whole genome shotgun (WGS) entry which is preliminary data.</text>
</comment>
<dbReference type="Gene3D" id="3.30.710.10">
    <property type="entry name" value="Potassium Channel Kv1.1, Chain A"/>
    <property type="match status" value="1"/>
</dbReference>
<dbReference type="Proteomes" id="UP001176059">
    <property type="component" value="Unassembled WGS sequence"/>
</dbReference>
<proteinExistence type="predicted"/>
<evidence type="ECO:0000313" key="2">
    <source>
        <dbReference type="EMBL" id="KAJ3734349.1"/>
    </source>
</evidence>
<evidence type="ECO:0000259" key="1">
    <source>
        <dbReference type="PROSITE" id="PS50097"/>
    </source>
</evidence>
<dbReference type="PROSITE" id="PS50097">
    <property type="entry name" value="BTB"/>
    <property type="match status" value="1"/>
</dbReference>
<accession>A0AA38JG68</accession>
<organism evidence="2 3">
    <name type="scientific">Lentinula guzmanii</name>
    <dbReference type="NCBI Taxonomy" id="2804957"/>
    <lineage>
        <taxon>Eukaryota</taxon>
        <taxon>Fungi</taxon>
        <taxon>Dikarya</taxon>
        <taxon>Basidiomycota</taxon>
        <taxon>Agaricomycotina</taxon>
        <taxon>Agaricomycetes</taxon>
        <taxon>Agaricomycetidae</taxon>
        <taxon>Agaricales</taxon>
        <taxon>Marasmiineae</taxon>
        <taxon>Omphalotaceae</taxon>
        <taxon>Lentinula</taxon>
    </lineage>
</organism>
<feature type="domain" description="BTB" evidence="1">
    <location>
        <begin position="24"/>
        <end position="94"/>
    </location>
</feature>
<sequence length="318" mass="36869">MDISSTPISTSVKPPYVVLDLWYPDGNLILENEDSIFKVYSGLLAQKSTVFRDMFTFPQPTSSQEIPTVRLYDSTEDLTWFLKAIFDAEFFEPPPSTTDLSIVGGILRLSSKYDVQFLRKRAMLHVQTTYPSTLKAWKRRDTHRSIPPVDNSPFAILPLVHEFELDWALPAVLYCLCSYNVDQIIDGVTFRTQHFTLGEEDKRKVLIGRAELVHLQNKLSFRCLRSPPHRDCPSRTECAEQFRKWLDHVSSWNMADPLDYLDENWESLEEDLCLSCIAQSKNDTQVTQHEIWEKLPQIFKLQSWTELKVLEDKAMDGK</sequence>
<dbReference type="AlphaFoldDB" id="A0AA38JG68"/>
<gene>
    <name evidence="2" type="ORF">DFJ43DRAFT_1064897</name>
</gene>
<evidence type="ECO:0000313" key="3">
    <source>
        <dbReference type="Proteomes" id="UP001176059"/>
    </source>
</evidence>
<keyword evidence="3" id="KW-1185">Reference proteome</keyword>
<protein>
    <recommendedName>
        <fullName evidence="1">BTB domain-containing protein</fullName>
    </recommendedName>
</protein>
<dbReference type="EMBL" id="JANVFO010000014">
    <property type="protein sequence ID" value="KAJ3734349.1"/>
    <property type="molecule type" value="Genomic_DNA"/>
</dbReference>